<comment type="subunit">
    <text evidence="6">Homodimer.</text>
</comment>
<dbReference type="GO" id="GO:0030151">
    <property type="term" value="F:molybdenum ion binding"/>
    <property type="evidence" value="ECO:0007669"/>
    <property type="project" value="InterPro"/>
</dbReference>
<dbReference type="GO" id="GO:0008482">
    <property type="term" value="F:sulfite oxidase activity"/>
    <property type="evidence" value="ECO:0007669"/>
    <property type="project" value="TreeGrafter"/>
</dbReference>
<keyword evidence="22" id="KW-1185">Reference proteome</keyword>
<dbReference type="SUPFAM" id="SSF56524">
    <property type="entry name" value="Oxidoreductase molybdopterin-binding domain"/>
    <property type="match status" value="1"/>
</dbReference>
<dbReference type="PRINTS" id="PR00363">
    <property type="entry name" value="CYTOCHROMEB5"/>
</dbReference>
<reference evidence="21" key="1">
    <citation type="journal article" date="2020" name="Fungal Divers.">
        <title>Resolving the Mortierellaceae phylogeny through synthesis of multi-gene phylogenetics and phylogenomics.</title>
        <authorList>
            <person name="Vandepol N."/>
            <person name="Liber J."/>
            <person name="Desiro A."/>
            <person name="Na H."/>
            <person name="Kennedy M."/>
            <person name="Barry K."/>
            <person name="Grigoriev I.V."/>
            <person name="Miller A.N."/>
            <person name="O'Donnell K."/>
            <person name="Stajich J.E."/>
            <person name="Bonito G."/>
        </authorList>
    </citation>
    <scope>NUCLEOTIDE SEQUENCE</scope>
    <source>
        <strain evidence="21">MES-2147</strain>
    </source>
</reference>
<keyword evidence="9" id="KW-0500">Molybdenum</keyword>
<feature type="domain" description="Cytochrome b5 heme-binding" evidence="19">
    <location>
        <begin position="374"/>
        <end position="449"/>
    </location>
</feature>
<dbReference type="Pfam" id="PF00970">
    <property type="entry name" value="FAD_binding_6"/>
    <property type="match status" value="1"/>
</dbReference>
<comment type="cofactor">
    <cofactor evidence="3">
        <name>FAD</name>
        <dbReference type="ChEBI" id="CHEBI:57692"/>
    </cofactor>
</comment>
<evidence type="ECO:0000256" key="6">
    <source>
        <dbReference type="ARBA" id="ARBA00011738"/>
    </source>
</evidence>
<keyword evidence="13" id="KW-0274">FAD</keyword>
<evidence type="ECO:0000256" key="8">
    <source>
        <dbReference type="ARBA" id="ARBA00015499"/>
    </source>
</evidence>
<evidence type="ECO:0000256" key="10">
    <source>
        <dbReference type="ARBA" id="ARBA00022617"/>
    </source>
</evidence>
<dbReference type="OrthoDB" id="432685at2759"/>
<dbReference type="EC" id="1.7.1.3" evidence="7"/>
<dbReference type="Gene3D" id="3.10.120.10">
    <property type="entry name" value="Cytochrome b5-like heme/steroid binding domain"/>
    <property type="match status" value="1"/>
</dbReference>
<accession>A0A9P6LZY5</accession>
<dbReference type="PRINTS" id="PR00406">
    <property type="entry name" value="CYTB5RDTASE"/>
</dbReference>
<dbReference type="Gene3D" id="3.90.420.10">
    <property type="entry name" value="Oxidoreductase, molybdopterin-binding domain"/>
    <property type="match status" value="1"/>
</dbReference>
<dbReference type="InterPro" id="IPR017927">
    <property type="entry name" value="FAD-bd_FR_type"/>
</dbReference>
<dbReference type="PRINTS" id="PR00407">
    <property type="entry name" value="EUMOPTERIN"/>
</dbReference>
<evidence type="ECO:0000256" key="3">
    <source>
        <dbReference type="ARBA" id="ARBA00001974"/>
    </source>
</evidence>
<keyword evidence="11" id="KW-0285">Flavoprotein</keyword>
<dbReference type="InterPro" id="IPR039261">
    <property type="entry name" value="FNR_nucleotide-bd"/>
</dbReference>
<evidence type="ECO:0000256" key="4">
    <source>
        <dbReference type="ARBA" id="ARBA00003838"/>
    </source>
</evidence>
<comment type="similarity">
    <text evidence="5">Belongs to the nitrate reductase family.</text>
</comment>
<dbReference type="InterPro" id="IPR008335">
    <property type="entry name" value="Mopterin_OxRdtase_euk"/>
</dbReference>
<evidence type="ECO:0000256" key="16">
    <source>
        <dbReference type="ARBA" id="ARBA00023063"/>
    </source>
</evidence>
<feature type="region of interest" description="Disordered" evidence="18">
    <location>
        <begin position="460"/>
        <end position="485"/>
    </location>
</feature>
<dbReference type="InterPro" id="IPR018506">
    <property type="entry name" value="Cyt_B5_heme-BS"/>
</dbReference>
<evidence type="ECO:0000313" key="21">
    <source>
        <dbReference type="EMBL" id="KAF9958204.1"/>
    </source>
</evidence>
<dbReference type="FunFam" id="3.10.120.10:FF:000007">
    <property type="entry name" value="Sulfite oxidase, mitochondrial"/>
    <property type="match status" value="1"/>
</dbReference>
<dbReference type="Proteomes" id="UP000749646">
    <property type="component" value="Unassembled WGS sequence"/>
</dbReference>
<dbReference type="GO" id="GO:0020037">
    <property type="term" value="F:heme binding"/>
    <property type="evidence" value="ECO:0007669"/>
    <property type="project" value="InterPro"/>
</dbReference>
<dbReference type="InterPro" id="IPR008333">
    <property type="entry name" value="Cbr1-like_FAD-bd_dom"/>
</dbReference>
<dbReference type="InterPro" id="IPR014756">
    <property type="entry name" value="Ig_E-set"/>
</dbReference>
<keyword evidence="15" id="KW-0408">Iron</keyword>
<dbReference type="Gene3D" id="2.40.30.10">
    <property type="entry name" value="Translation factors"/>
    <property type="match status" value="1"/>
</dbReference>
<comment type="cofactor">
    <cofactor evidence="2">
        <name>heme</name>
        <dbReference type="ChEBI" id="CHEBI:30413"/>
    </cofactor>
</comment>
<evidence type="ECO:0000313" key="22">
    <source>
        <dbReference type="Proteomes" id="UP000749646"/>
    </source>
</evidence>
<feature type="compositionally biased region" description="Polar residues" evidence="18">
    <location>
        <begin position="460"/>
        <end position="483"/>
    </location>
</feature>
<dbReference type="Pfam" id="PF03404">
    <property type="entry name" value="Mo-co_dimer"/>
    <property type="match status" value="1"/>
</dbReference>
<organism evidence="21 22">
    <name type="scientific">Modicella reniformis</name>
    <dbReference type="NCBI Taxonomy" id="1440133"/>
    <lineage>
        <taxon>Eukaryota</taxon>
        <taxon>Fungi</taxon>
        <taxon>Fungi incertae sedis</taxon>
        <taxon>Mucoromycota</taxon>
        <taxon>Mortierellomycotina</taxon>
        <taxon>Mortierellomycetes</taxon>
        <taxon>Mortierellales</taxon>
        <taxon>Mortierellaceae</taxon>
        <taxon>Modicella</taxon>
    </lineage>
</organism>
<name>A0A9P6LZY5_9FUNG</name>
<dbReference type="GO" id="GO:0043546">
    <property type="term" value="F:molybdopterin cofactor binding"/>
    <property type="evidence" value="ECO:0007669"/>
    <property type="project" value="TreeGrafter"/>
</dbReference>
<dbReference type="InterPro" id="IPR001433">
    <property type="entry name" value="OxRdtase_FAD/NAD-bd"/>
</dbReference>
<proteinExistence type="inferred from homology"/>
<evidence type="ECO:0000256" key="12">
    <source>
        <dbReference type="ARBA" id="ARBA00022723"/>
    </source>
</evidence>
<keyword evidence="14" id="KW-0560">Oxidoreductase</keyword>
<dbReference type="PROSITE" id="PS50255">
    <property type="entry name" value="CYTOCHROME_B5_2"/>
    <property type="match status" value="1"/>
</dbReference>
<dbReference type="SUPFAM" id="SSF81296">
    <property type="entry name" value="E set domains"/>
    <property type="match status" value="1"/>
</dbReference>
<evidence type="ECO:0000256" key="11">
    <source>
        <dbReference type="ARBA" id="ARBA00022630"/>
    </source>
</evidence>
<dbReference type="PANTHER" id="PTHR19372:SF7">
    <property type="entry name" value="SULFITE OXIDASE, MITOCHONDRIAL"/>
    <property type="match status" value="1"/>
</dbReference>
<dbReference type="GO" id="GO:0042128">
    <property type="term" value="P:nitrate assimilation"/>
    <property type="evidence" value="ECO:0007669"/>
    <property type="project" value="UniProtKB-KW"/>
</dbReference>
<dbReference type="InterPro" id="IPR005066">
    <property type="entry name" value="MoCF_OxRdtse_dimer"/>
</dbReference>
<sequence length="762" mass="84928">MHKQSIGFNWGPGAVSTSIWKGVLVRDLLLNICGGLRKGAKYVCFDGLDKLPNGTYGTSLSLERTLNPMNDVLIAYEMNGARLTPDHGFPVRLVVPGVIGGRMIKYLSKITVTETESDSWYHYHDNRVLPSIVSDADMAKREQWWTRPEYIIHDLNINSAISSPAHGSVLSISDPQALGEEVTISGYAYSGGCKKITRVEVTLDSGKSWLLSDLEHPEEWPEFQLCNAPFPRQRYWCWCFWSIKIPVRQLLRCKDIHVRAWDSTLNTQPKDLNWNLMGMMNNCWYRVQVDLAIPGEDDGELVLRFIHPTVPGSESGGGWMKPKGDEIDENIVHTTKPAPILTTAIVKSQTVESAKSDSVISKTDNVGTTAVFGVNCYTANMVSKHSTEDDCWIIHSGKVYDCTKFLQAHPGGADSITMNAGEDCTEDFDAIHSIKARELLSKYYIGELVASIPEARDSAPTKSFSAEPLTPQSGHLSSPSATSPPFLDPKKWQDITLVKKISLTHNTRLFRFEFGHLYQRLGLPLGNHILLRIKTNDSMYVRAYTPTSLPQQQGHLDLVVKVYFKDTDPRFPAGGVVSQYLDSMAIGERIAIKGPTGSFTYNGQGQYSHSSGKKGKCLQIGMICGGTGLTPMYQIMQAILLDKADDATKVSLVFGNRTEDDILMRKELDDAGNELGPGRSHLWHVLSEEKPEHWKYGTGYIDKEIIKEHLFPCQWNAPDPTDDLSSRIVLLCGPPPMINLCCLPVLTELYGKEFVDNNVFCF</sequence>
<dbReference type="Pfam" id="PF00175">
    <property type="entry name" value="NAD_binding_1"/>
    <property type="match status" value="1"/>
</dbReference>
<evidence type="ECO:0000256" key="14">
    <source>
        <dbReference type="ARBA" id="ARBA00023002"/>
    </source>
</evidence>
<dbReference type="Pfam" id="PF00173">
    <property type="entry name" value="Cyt-b5"/>
    <property type="match status" value="1"/>
</dbReference>
<dbReference type="InterPro" id="IPR000572">
    <property type="entry name" value="OxRdtase_Mopterin-bd_dom"/>
</dbReference>
<evidence type="ECO:0000256" key="7">
    <source>
        <dbReference type="ARBA" id="ARBA00012673"/>
    </source>
</evidence>
<comment type="cofactor">
    <cofactor evidence="1">
        <name>Mo-molybdopterin</name>
        <dbReference type="ChEBI" id="CHEBI:71302"/>
    </cofactor>
</comment>
<evidence type="ECO:0000259" key="19">
    <source>
        <dbReference type="PROSITE" id="PS50255"/>
    </source>
</evidence>
<dbReference type="GO" id="GO:0006790">
    <property type="term" value="P:sulfur compound metabolic process"/>
    <property type="evidence" value="ECO:0007669"/>
    <property type="project" value="TreeGrafter"/>
</dbReference>
<dbReference type="CDD" id="cd06183">
    <property type="entry name" value="cyt_b5_reduct_like"/>
    <property type="match status" value="1"/>
</dbReference>
<comment type="caution">
    <text evidence="21">The sequence shown here is derived from an EMBL/GenBank/DDBJ whole genome shotgun (WGS) entry which is preliminary data.</text>
</comment>
<keyword evidence="10" id="KW-0349">Heme</keyword>
<dbReference type="Gene3D" id="3.40.50.80">
    <property type="entry name" value="Nucleotide-binding domain of ferredoxin-NADP reductase (FNR) module"/>
    <property type="match status" value="1"/>
</dbReference>
<evidence type="ECO:0000256" key="1">
    <source>
        <dbReference type="ARBA" id="ARBA00001924"/>
    </source>
</evidence>
<evidence type="ECO:0000256" key="9">
    <source>
        <dbReference type="ARBA" id="ARBA00022505"/>
    </source>
</evidence>
<feature type="domain" description="FAD-binding FR-type" evidence="20">
    <location>
        <begin position="490"/>
        <end position="602"/>
    </location>
</feature>
<keyword evidence="12" id="KW-0479">Metal-binding</keyword>
<evidence type="ECO:0000256" key="2">
    <source>
        <dbReference type="ARBA" id="ARBA00001971"/>
    </source>
</evidence>
<dbReference type="InterPro" id="IPR036374">
    <property type="entry name" value="OxRdtase_Mopterin-bd_sf"/>
</dbReference>
<dbReference type="Pfam" id="PF00174">
    <property type="entry name" value="Oxidored_molyb"/>
    <property type="match status" value="1"/>
</dbReference>
<dbReference type="InterPro" id="IPR001709">
    <property type="entry name" value="Flavoprot_Pyr_Nucl_cyt_Rdtase"/>
</dbReference>
<evidence type="ECO:0000256" key="13">
    <source>
        <dbReference type="ARBA" id="ARBA00022827"/>
    </source>
</evidence>
<comment type="catalytic activity">
    <reaction evidence="17">
        <text>nitrite + NADP(+) + H2O = nitrate + NADPH + H(+)</text>
        <dbReference type="Rhea" id="RHEA:19061"/>
        <dbReference type="ChEBI" id="CHEBI:15377"/>
        <dbReference type="ChEBI" id="CHEBI:15378"/>
        <dbReference type="ChEBI" id="CHEBI:16301"/>
        <dbReference type="ChEBI" id="CHEBI:17632"/>
        <dbReference type="ChEBI" id="CHEBI:57783"/>
        <dbReference type="ChEBI" id="CHEBI:58349"/>
        <dbReference type="EC" id="1.7.1.3"/>
    </reaction>
</comment>
<evidence type="ECO:0000256" key="18">
    <source>
        <dbReference type="SAM" id="MobiDB-lite"/>
    </source>
</evidence>
<dbReference type="GO" id="GO:0050464">
    <property type="term" value="F:nitrate reductase (NADPH) activity"/>
    <property type="evidence" value="ECO:0007669"/>
    <property type="project" value="UniProtKB-EC"/>
</dbReference>
<dbReference type="SUPFAM" id="SSF55856">
    <property type="entry name" value="Cytochrome b5-like heme/steroid binding domain"/>
    <property type="match status" value="1"/>
</dbReference>
<evidence type="ECO:0000256" key="5">
    <source>
        <dbReference type="ARBA" id="ARBA00006253"/>
    </source>
</evidence>
<evidence type="ECO:0000256" key="15">
    <source>
        <dbReference type="ARBA" id="ARBA00023004"/>
    </source>
</evidence>
<dbReference type="PRINTS" id="PR00371">
    <property type="entry name" value="FPNCR"/>
</dbReference>
<dbReference type="SMART" id="SM01117">
    <property type="entry name" value="Cyt-b5"/>
    <property type="match status" value="1"/>
</dbReference>
<dbReference type="PROSITE" id="PS51384">
    <property type="entry name" value="FAD_FR"/>
    <property type="match status" value="1"/>
</dbReference>
<dbReference type="Gene3D" id="2.60.40.650">
    <property type="match status" value="1"/>
</dbReference>
<evidence type="ECO:0000259" key="20">
    <source>
        <dbReference type="PROSITE" id="PS51384"/>
    </source>
</evidence>
<dbReference type="FunFam" id="2.40.30.10:FF:000021">
    <property type="entry name" value="NADH-cytochrome b5 reductase"/>
    <property type="match status" value="1"/>
</dbReference>
<protein>
    <recommendedName>
        <fullName evidence="8">Nitrate reductase [NADPH]</fullName>
        <ecNumber evidence="7">1.7.1.3</ecNumber>
    </recommendedName>
</protein>
<dbReference type="InterPro" id="IPR017938">
    <property type="entry name" value="Riboflavin_synthase-like_b-brl"/>
</dbReference>
<gene>
    <name evidence="21" type="ORF">BGZ65_001621</name>
</gene>
<comment type="function">
    <text evidence="4">Nitrate reductase is a key enzyme involved in the first step of nitrate assimilation in plants, fungi and bacteria.</text>
</comment>
<dbReference type="EMBL" id="JAAAHW010006581">
    <property type="protein sequence ID" value="KAF9958204.1"/>
    <property type="molecule type" value="Genomic_DNA"/>
</dbReference>
<dbReference type="InterPro" id="IPR001199">
    <property type="entry name" value="Cyt_B5-like_heme/steroid-bd"/>
</dbReference>
<dbReference type="InterPro" id="IPR036400">
    <property type="entry name" value="Cyt_B5-like_heme/steroid_sf"/>
</dbReference>
<dbReference type="PROSITE" id="PS00191">
    <property type="entry name" value="CYTOCHROME_B5_1"/>
    <property type="match status" value="1"/>
</dbReference>
<keyword evidence="16" id="KW-0534">Nitrate assimilation</keyword>
<dbReference type="AlphaFoldDB" id="A0A9P6LZY5"/>
<dbReference type="SUPFAM" id="SSF52343">
    <property type="entry name" value="Ferredoxin reductase-like, C-terminal NADP-linked domain"/>
    <property type="match status" value="1"/>
</dbReference>
<dbReference type="PANTHER" id="PTHR19372">
    <property type="entry name" value="SULFITE REDUCTASE"/>
    <property type="match status" value="1"/>
</dbReference>
<dbReference type="SUPFAM" id="SSF63380">
    <property type="entry name" value="Riboflavin synthase domain-like"/>
    <property type="match status" value="1"/>
</dbReference>
<evidence type="ECO:0000256" key="17">
    <source>
        <dbReference type="ARBA" id="ARBA00049155"/>
    </source>
</evidence>